<gene>
    <name evidence="1" type="ORF">ONZ52_04115</name>
</gene>
<accession>A0ABT3KDJ6</accession>
<evidence type="ECO:0000313" key="1">
    <source>
        <dbReference type="EMBL" id="MCW4628246.1"/>
    </source>
</evidence>
<reference evidence="1" key="1">
    <citation type="submission" date="2022-11" db="EMBL/GenBank/DDBJ databases">
        <title>Marinomonas sp. nov., isolated from marine algae.</title>
        <authorList>
            <person name="Choi D.G."/>
            <person name="Kim J.M."/>
            <person name="Lee J.K."/>
            <person name="Baek J.H."/>
            <person name="Jeon C.O."/>
        </authorList>
    </citation>
    <scope>NUCLEOTIDE SEQUENCE</scope>
    <source>
        <strain evidence="1">KJ51-3</strain>
    </source>
</reference>
<dbReference type="RefSeq" id="WP_265217442.1">
    <property type="nucleotide sequence ID" value="NZ_JAPEUL010000004.1"/>
</dbReference>
<name>A0ABT3KDJ6_9GAMM</name>
<comment type="caution">
    <text evidence="1">The sequence shown here is derived from an EMBL/GenBank/DDBJ whole genome shotgun (WGS) entry which is preliminary data.</text>
</comment>
<dbReference type="Proteomes" id="UP001431181">
    <property type="component" value="Unassembled WGS sequence"/>
</dbReference>
<proteinExistence type="predicted"/>
<keyword evidence="2" id="KW-1185">Reference proteome</keyword>
<evidence type="ECO:0000313" key="2">
    <source>
        <dbReference type="Proteomes" id="UP001431181"/>
    </source>
</evidence>
<dbReference type="EMBL" id="JAPEUL010000004">
    <property type="protein sequence ID" value="MCW4628246.1"/>
    <property type="molecule type" value="Genomic_DNA"/>
</dbReference>
<protein>
    <submittedName>
        <fullName evidence="1">Uncharacterized protein</fullName>
    </submittedName>
</protein>
<organism evidence="1 2">
    <name type="scientific">Marinomonas rhodophyticola</name>
    <dbReference type="NCBI Taxonomy" id="2992803"/>
    <lineage>
        <taxon>Bacteria</taxon>
        <taxon>Pseudomonadati</taxon>
        <taxon>Pseudomonadota</taxon>
        <taxon>Gammaproteobacteria</taxon>
        <taxon>Oceanospirillales</taxon>
        <taxon>Oceanospirillaceae</taxon>
        <taxon>Marinomonas</taxon>
    </lineage>
</organism>
<sequence>MRNLKGKIKIIDKLILDDTPQSLVYAALECRLAIELICYERLKVSIGKMSKNEVDWQPKKVIRQILAEENPNATQELRLSISTEPNEESDDNPSLEEFKAKSYVKLGTQSELDINKLARSYQALSNLALHVSVPKNQTIQTYGDAKKIKRKLEEALVQLRAVSCGNLVLGGIGPEYKFQCLACDSLITRKVSALHDGKIVHCNSCIESYLISISDGEIFHSRNVYEVPCDTCGTASLVPKNLFRNMNVEECHCIGTT</sequence>